<feature type="signal peptide" evidence="6">
    <location>
        <begin position="1"/>
        <end position="23"/>
    </location>
</feature>
<organism evidence="8 9">
    <name type="scientific">Undibacterium hunanense</name>
    <dbReference type="NCBI Taxonomy" id="2762292"/>
    <lineage>
        <taxon>Bacteria</taxon>
        <taxon>Pseudomonadati</taxon>
        <taxon>Pseudomonadota</taxon>
        <taxon>Betaproteobacteria</taxon>
        <taxon>Burkholderiales</taxon>
        <taxon>Oxalobacteraceae</taxon>
        <taxon>Undibacterium</taxon>
    </lineage>
</organism>
<dbReference type="InterPro" id="IPR006626">
    <property type="entry name" value="PbH1"/>
</dbReference>
<dbReference type="InterPro" id="IPR000070">
    <property type="entry name" value="Pectinesterase_cat"/>
</dbReference>
<dbReference type="InterPro" id="IPR033131">
    <property type="entry name" value="Pectinesterase_Asp_AS"/>
</dbReference>
<evidence type="ECO:0000256" key="6">
    <source>
        <dbReference type="SAM" id="SignalP"/>
    </source>
</evidence>
<dbReference type="Gene3D" id="2.160.20.10">
    <property type="entry name" value="Single-stranded right-handed beta-helix, Pectin lyase-like"/>
    <property type="match status" value="2"/>
</dbReference>
<keyword evidence="9" id="KW-1185">Reference proteome</keyword>
<dbReference type="PROSITE" id="PS00503">
    <property type="entry name" value="PECTINESTERASE_2"/>
    <property type="match status" value="1"/>
</dbReference>
<evidence type="ECO:0000313" key="8">
    <source>
        <dbReference type="EMBL" id="MBC3917004.1"/>
    </source>
</evidence>
<dbReference type="EMBL" id="JACOGF010000002">
    <property type="protein sequence ID" value="MBC3917004.1"/>
    <property type="molecule type" value="Genomic_DNA"/>
</dbReference>
<comment type="similarity">
    <text evidence="1">Belongs to the glycosyl hydrolase 28 family.</text>
</comment>
<keyword evidence="3" id="KW-0063">Aspartyl esterase</keyword>
<dbReference type="SUPFAM" id="SSF51126">
    <property type="entry name" value="Pectin lyase-like"/>
    <property type="match status" value="2"/>
</dbReference>
<dbReference type="InterPro" id="IPR000743">
    <property type="entry name" value="Glyco_hydro_28"/>
</dbReference>
<dbReference type="InterPro" id="IPR011050">
    <property type="entry name" value="Pectin_lyase_fold/virulence"/>
</dbReference>
<evidence type="ECO:0000256" key="2">
    <source>
        <dbReference type="ARBA" id="ARBA00022801"/>
    </source>
</evidence>
<dbReference type="InterPro" id="IPR012334">
    <property type="entry name" value="Pectin_lyas_fold"/>
</dbReference>
<dbReference type="RefSeq" id="WP_186946220.1">
    <property type="nucleotide sequence ID" value="NZ_JACOGF010000002.1"/>
</dbReference>
<reference evidence="8 9" key="1">
    <citation type="submission" date="2020-08" db="EMBL/GenBank/DDBJ databases">
        <title>Novel species isolated from subtropical streams in China.</title>
        <authorList>
            <person name="Lu H."/>
        </authorList>
    </citation>
    <scope>NUCLEOTIDE SEQUENCE [LARGE SCALE GENOMIC DNA]</scope>
    <source>
        <strain evidence="8 9">CY18W</strain>
    </source>
</reference>
<dbReference type="Pfam" id="PF00295">
    <property type="entry name" value="Glyco_hydro_28"/>
    <property type="match status" value="1"/>
</dbReference>
<evidence type="ECO:0000256" key="1">
    <source>
        <dbReference type="ARBA" id="ARBA00008834"/>
    </source>
</evidence>
<evidence type="ECO:0000313" key="9">
    <source>
        <dbReference type="Proteomes" id="UP000650424"/>
    </source>
</evidence>
<gene>
    <name evidence="8" type="ORF">H8L32_05905</name>
</gene>
<dbReference type="PANTHER" id="PTHR31339">
    <property type="entry name" value="PECTIN LYASE-RELATED"/>
    <property type="match status" value="1"/>
</dbReference>
<protein>
    <submittedName>
        <fullName evidence="8">Pectin lyase fold-containing protein</fullName>
    </submittedName>
</protein>
<dbReference type="PROSITE" id="PS00502">
    <property type="entry name" value="POLYGALACTURONASE"/>
    <property type="match status" value="1"/>
</dbReference>
<feature type="domain" description="Pectinesterase catalytic" evidence="7">
    <location>
        <begin position="662"/>
        <end position="783"/>
    </location>
</feature>
<evidence type="ECO:0000256" key="3">
    <source>
        <dbReference type="ARBA" id="ARBA00023085"/>
    </source>
</evidence>
<evidence type="ECO:0000256" key="4">
    <source>
        <dbReference type="ARBA" id="ARBA00023295"/>
    </source>
</evidence>
<dbReference type="SMART" id="SM00710">
    <property type="entry name" value="PbH1"/>
    <property type="match status" value="4"/>
</dbReference>
<keyword evidence="6" id="KW-0732">Signal</keyword>
<keyword evidence="2" id="KW-0378">Hydrolase</keyword>
<feature type="active site" evidence="5">
    <location>
        <position position="717"/>
    </location>
</feature>
<keyword evidence="8" id="KW-0456">Lyase</keyword>
<feature type="chain" id="PRO_5045558504" evidence="6">
    <location>
        <begin position="24"/>
        <end position="901"/>
    </location>
</feature>
<dbReference type="GO" id="GO:0016829">
    <property type="term" value="F:lyase activity"/>
    <property type="evidence" value="ECO:0007669"/>
    <property type="project" value="UniProtKB-KW"/>
</dbReference>
<dbReference type="PANTHER" id="PTHR31339:SF9">
    <property type="entry name" value="PLASMIN AND FIBRONECTIN-BINDING PROTEIN A"/>
    <property type="match status" value="1"/>
</dbReference>
<proteinExistence type="inferred from homology"/>
<keyword evidence="4" id="KW-0326">Glycosidase</keyword>
<sequence>MNFFKTLPVVSAALMLHATPASAQDSRQVKEPQTPVICSVLPAQLESGKAESTDARAPDTRRLQAAIDACQSGQAVRLISRNGKTAFLSGALQLRSGVSIVLDAGVTVYTSTNPKDFDRGNGACGTNDDKGKGCKPFITADRTQGSGIYGDGVIDGQGGERILGKDESWWQIARRAQKENNRQNVPRLLEVTQSDNFTLHRITLRNSPNFHVTLNQVNGFTAWGVRIDTPANARNTDGIDPISSRNITIANTYIRTGDDNVAIKAGNNGPTENITIRNSHFYSGHGMSIGSETNGGVSNVLVDNLSMDGTTSGLRIKSDVSRGGLVQNINYRNVCIRNVKAPIDFDTHYGKDARGSQIPQYRDIKLEHVQVLTPGRIILQGYDASHPMTVRLQDVVIDASSAIQREHLQLLGDAGAAAQSGFNAESANPKQCDQAFAAFPDNVVTLKRPQLDAVAAQQFSYAEVLKYAGMPGNEKADPWDPLSAPIAANPDLLPDYIVDAGVKADDVHSFNRVQDAVSRAIADAEKKADKGKRIYILVKPGTYRELVYVPAVDSPITLYGTDAAKTKISANLDAAVTGSVYQSRFASQFNKTHASITAMYESLKDRPALGTFGTGVLWVKSKSFEAKNLTIENAYNKDVGNARADCPAGVCPDAGVYAQTKMVHHQALAVMLDGADKTHFDGVRMLGFQDTLYMRSGANGETARYFFNHAYVEGDVDFIFGDATAYFYQSEIKALGDRGNAYMAAPSTNINSRYGFVFDHCRFTHDGSANSLAGKFYLARQWFHNERCTPYGVVPVPGYDCQLGQVDVYAAPNGTITKKTLESVGKMVVMNSVIGAHIHPLQPWSDWNKYGTLPYRPAQYSSDDYWANLKASKIDPVKQLGYPGPMTPMRVFLAELNNTDE</sequence>
<dbReference type="InterPro" id="IPR051801">
    <property type="entry name" value="GH28_Enzymes"/>
</dbReference>
<dbReference type="Proteomes" id="UP000650424">
    <property type="component" value="Unassembled WGS sequence"/>
</dbReference>
<evidence type="ECO:0000259" key="7">
    <source>
        <dbReference type="Pfam" id="PF01095"/>
    </source>
</evidence>
<comment type="caution">
    <text evidence="8">The sequence shown here is derived from an EMBL/GenBank/DDBJ whole genome shotgun (WGS) entry which is preliminary data.</text>
</comment>
<evidence type="ECO:0000256" key="5">
    <source>
        <dbReference type="PROSITE-ProRule" id="PRU10040"/>
    </source>
</evidence>
<name>A0ABR6ZMH6_9BURK</name>
<accession>A0ABR6ZMH6</accession>
<dbReference type="Pfam" id="PF01095">
    <property type="entry name" value="Pectinesterase"/>
    <property type="match status" value="1"/>
</dbReference>